<dbReference type="SUPFAM" id="SSF47954">
    <property type="entry name" value="Cyclin-like"/>
    <property type="match status" value="1"/>
</dbReference>
<proteinExistence type="predicted"/>
<dbReference type="InterPro" id="IPR036915">
    <property type="entry name" value="Cyclin-like_sf"/>
</dbReference>
<accession>A0A0D7BUF1</accession>
<organism evidence="1 2">
    <name type="scientific">Cylindrobasidium torrendii FP15055 ss-10</name>
    <dbReference type="NCBI Taxonomy" id="1314674"/>
    <lineage>
        <taxon>Eukaryota</taxon>
        <taxon>Fungi</taxon>
        <taxon>Dikarya</taxon>
        <taxon>Basidiomycota</taxon>
        <taxon>Agaricomycotina</taxon>
        <taxon>Agaricomycetes</taxon>
        <taxon>Agaricomycetidae</taxon>
        <taxon>Agaricales</taxon>
        <taxon>Marasmiineae</taxon>
        <taxon>Physalacriaceae</taxon>
        <taxon>Cylindrobasidium</taxon>
    </lineage>
</organism>
<evidence type="ECO:0000313" key="2">
    <source>
        <dbReference type="Proteomes" id="UP000054007"/>
    </source>
</evidence>
<dbReference type="AlphaFoldDB" id="A0A0D7BUF1"/>
<dbReference type="Proteomes" id="UP000054007">
    <property type="component" value="Unassembled WGS sequence"/>
</dbReference>
<dbReference type="Gene3D" id="1.10.472.10">
    <property type="entry name" value="Cyclin-like"/>
    <property type="match status" value="1"/>
</dbReference>
<keyword evidence="2" id="KW-1185">Reference proteome</keyword>
<reference evidence="1 2" key="1">
    <citation type="journal article" date="2015" name="Fungal Genet. Biol.">
        <title>Evolution of novel wood decay mechanisms in Agaricales revealed by the genome sequences of Fistulina hepatica and Cylindrobasidium torrendii.</title>
        <authorList>
            <person name="Floudas D."/>
            <person name="Held B.W."/>
            <person name="Riley R."/>
            <person name="Nagy L.G."/>
            <person name="Koehler G."/>
            <person name="Ransdell A.S."/>
            <person name="Younus H."/>
            <person name="Chow J."/>
            <person name="Chiniquy J."/>
            <person name="Lipzen A."/>
            <person name="Tritt A."/>
            <person name="Sun H."/>
            <person name="Haridas S."/>
            <person name="LaButti K."/>
            <person name="Ohm R.A."/>
            <person name="Kues U."/>
            <person name="Blanchette R.A."/>
            <person name="Grigoriev I.V."/>
            <person name="Minto R.E."/>
            <person name="Hibbett D.S."/>
        </authorList>
    </citation>
    <scope>NUCLEOTIDE SEQUENCE [LARGE SCALE GENOMIC DNA]</scope>
    <source>
        <strain evidence="1 2">FP15055 ss-10</strain>
    </source>
</reference>
<protein>
    <submittedName>
        <fullName evidence="1">Uncharacterized protein</fullName>
    </submittedName>
</protein>
<dbReference type="EMBL" id="KN880434">
    <property type="protein sequence ID" value="KIY73794.1"/>
    <property type="molecule type" value="Genomic_DNA"/>
</dbReference>
<evidence type="ECO:0000313" key="1">
    <source>
        <dbReference type="EMBL" id="KIY73794.1"/>
    </source>
</evidence>
<name>A0A0D7BUF1_9AGAR</name>
<gene>
    <name evidence="1" type="ORF">CYLTODRAFT_448773</name>
</gene>
<sequence>MPPIVPTRLRPARATRPYGDRHVMKIPAFPEFEMGLPASRHGRGTEDDRALGCWLAHTLFNHAIPIPCASSRSVPNTQLVDSLVLSLRRYSCSNEVLLLSVYYFRRICPLPLDKHDESTCIWAIQALFNTCILLACSWRQEGSGKRKELRRYIPVTTAQEREALGLLHWDLFVSRSNWQQWLLDTRAEIQQSKRLGVRNALRCEAVVERLIEELIQYTDKLTSDNKNY</sequence>